<dbReference type="AlphaFoldDB" id="A0A6A6Y9L7"/>
<dbReference type="GO" id="GO:0010468">
    <property type="term" value="P:regulation of gene expression"/>
    <property type="evidence" value="ECO:0007669"/>
    <property type="project" value="UniProtKB-ARBA"/>
</dbReference>
<evidence type="ECO:0000259" key="15">
    <source>
        <dbReference type="SMART" id="SM01286"/>
    </source>
</evidence>
<keyword evidence="9 11" id="KW-0539">Nucleus</keyword>
<reference evidence="19" key="2">
    <citation type="submission" date="2020-04" db="EMBL/GenBank/DDBJ databases">
        <authorList>
            <consortium name="NCBI Genome Project"/>
        </authorList>
    </citation>
    <scope>NUCLEOTIDE SEQUENCE</scope>
    <source>
        <strain evidence="19">CBS 304.34</strain>
    </source>
</reference>
<evidence type="ECO:0000313" key="18">
    <source>
        <dbReference type="Proteomes" id="UP000504636"/>
    </source>
</evidence>
<feature type="compositionally biased region" description="Basic and acidic residues" evidence="13">
    <location>
        <begin position="469"/>
        <end position="496"/>
    </location>
</feature>
<keyword evidence="8 11" id="KW-0234">DNA repair</keyword>
<feature type="domain" description="FACT complex subunit SPT16 middle" evidence="15">
    <location>
        <begin position="540"/>
        <end position="690"/>
    </location>
</feature>
<comment type="similarity">
    <text evidence="1 11">Belongs to the peptidase M24 family. SPT16 subfamily.</text>
</comment>
<dbReference type="OrthoDB" id="10251642at2759"/>
<feature type="compositionally biased region" description="Basic and acidic residues" evidence="13">
    <location>
        <begin position="996"/>
        <end position="1009"/>
    </location>
</feature>
<keyword evidence="6 12" id="KW-0175">Coiled coil</keyword>
<dbReference type="EMBL" id="MU003710">
    <property type="protein sequence ID" value="KAF2805319.1"/>
    <property type="molecule type" value="Genomic_DNA"/>
</dbReference>
<dbReference type="Pfam" id="PF00557">
    <property type="entry name" value="Peptidase_M24"/>
    <property type="match status" value="1"/>
</dbReference>
<dbReference type="InterPro" id="IPR029149">
    <property type="entry name" value="Creatin/AminoP/Spt16_N"/>
</dbReference>
<evidence type="ECO:0000259" key="16">
    <source>
        <dbReference type="SMART" id="SM01287"/>
    </source>
</evidence>
<sequence>MADEIVIDNQLFHDRLGSFITKWKAEKRSGNATFADVGSIVVLVGKAGEPGFYHKPTAFQLWLLGYEFPTTLFVLTPDILRIVTTKKKASYLEPLKGGKTAVEIYVRGKDADANAKQFQDCLELIKTSGKKVGVMTKDNATGPFAEEWKTALEGISKDVEQVDLGLILSNAALAVKDEKELRTIRDASRASSHLMANYFVEEMSEILDSEKKISHKAFSDKITAKLDDSKFFQKIKVSSSFDPMNLDFGLMPVVQSGGNYDLKFLSEPNDHNLHTGVIVSALGLRYSSYMSLIGRTYMVDPNKAQENSYKLLLSIHELVLHSIKDGVVAKDIYNKALNLLKSKKPDLEKNFFKNVGYGIGIENKDNTLLLSSKNTRTLKDGMTFCVTTGFNDLKNPDPQDKKSNVYSLVLMDTVRVTATDAAVFTKDAPSDLESVSFFFNDEEPEAKPKPKRDSRIGAVAQKNVTKTRLRAERSTNQDAEKEKQRREHQKELHAKKQKEGLALYGKGAGALNGTEEKKFKRFESYKRDGQLPTSVKDLAIHVDRKNFTILLPIMGRPVPFHINTIKNASTTSEGDFIALRINFLSPGQGVGRKDDQPFEDPTAHFIRSLTFRSRDLDRIEDIAKAITELKKDVVRREQEKKQMEDVVEQDKLVTLKNRKPYNLDMIFLRPPLDGKRVPGTIAIHQNGLRYVHGGNMGQTVDVLFSNIKHLFFQPCQHELIVIIHIHLKNPLMIGKKKARDIQFFREATEMAFDETGNRKRRHKFGDEEEFEQEQDERRRRAALDKEFKSFAEKISDAARGEGVAVDVPFRELGFNGVPSRSSVLIQPTTDCLVQLTEPPFLCLTLSELEVVHLERVQFGLRNFDMVLVFRDYNRTPAHINTIPVENLEAVKDWLDSVELPFSEGPLNLNWAQIMKTVVQDPHTFFVDGGWSFLGDESDDEAGEESEEESAFEMESELEGSDESSEDGSDFDENASAEASDEASDDDEESGGEDWDVMEKKAKKKDREAGLSDEEDNSRRRKR</sequence>
<dbReference type="Pfam" id="PF08644">
    <property type="entry name" value="SPT16"/>
    <property type="match status" value="1"/>
</dbReference>
<keyword evidence="18" id="KW-1185">Reference proteome</keyword>
<comment type="function">
    <text evidence="10 11">Component of the FACT complex, a general chromatin factor that acts to reorganize nucleosomes. The FACT complex is involved in multiple processes that require DNA as a template such as mRNA elongation, DNA replication and DNA repair. During transcription elongation the FACT complex acts as a histone chaperone that both destabilizes and restores nucleosomal structure. It facilitates the passage of RNA polymerase II and transcription by promoting the dissociation of one histone H2A-H2B dimer from the nucleosome, then subsequently promotes the reestablishment of the nucleosome following the passage of RNA polymerase II.</text>
</comment>
<dbReference type="Pfam" id="PF08512">
    <property type="entry name" value="Rttp106-like_middle"/>
    <property type="match status" value="1"/>
</dbReference>
<dbReference type="PANTHER" id="PTHR13980:SF15">
    <property type="entry name" value="FACT COMPLEX SUBUNIT SPT16"/>
    <property type="match status" value="1"/>
</dbReference>
<keyword evidence="5 11" id="KW-0805">Transcription regulation</keyword>
<dbReference type="GO" id="GO:0006281">
    <property type="term" value="P:DNA repair"/>
    <property type="evidence" value="ECO:0007669"/>
    <property type="project" value="UniProtKB-UniRule"/>
</dbReference>
<gene>
    <name evidence="17 19" type="ORF">BDZ99DRAFT_466952</name>
</gene>
<dbReference type="GO" id="GO:0006368">
    <property type="term" value="P:transcription elongation by RNA polymerase II"/>
    <property type="evidence" value="ECO:0007669"/>
    <property type="project" value="TreeGrafter"/>
</dbReference>
<evidence type="ECO:0000256" key="12">
    <source>
        <dbReference type="SAM" id="Coils"/>
    </source>
</evidence>
<dbReference type="Proteomes" id="UP000504636">
    <property type="component" value="Unplaced"/>
</dbReference>
<evidence type="ECO:0000259" key="14">
    <source>
        <dbReference type="SMART" id="SM01285"/>
    </source>
</evidence>
<evidence type="ECO:0000256" key="3">
    <source>
        <dbReference type="ARBA" id="ARBA00022705"/>
    </source>
</evidence>
<dbReference type="Gene3D" id="3.90.230.10">
    <property type="entry name" value="Creatinase/methionine aminopeptidase superfamily"/>
    <property type="match status" value="1"/>
</dbReference>
<dbReference type="SUPFAM" id="SSF55920">
    <property type="entry name" value="Creatinase/aminopeptidase"/>
    <property type="match status" value="1"/>
</dbReference>
<dbReference type="FunFam" id="3.90.230.10:FF:000005">
    <property type="entry name" value="FACT complex subunit spt16"/>
    <property type="match status" value="1"/>
</dbReference>
<evidence type="ECO:0000256" key="11">
    <source>
        <dbReference type="RuleBase" id="RU367052"/>
    </source>
</evidence>
<feature type="compositionally biased region" description="Basic and acidic residues" evidence="13">
    <location>
        <begin position="445"/>
        <end position="455"/>
    </location>
</feature>
<dbReference type="InterPro" id="IPR048969">
    <property type="entry name" value="FACT_SPT16_C"/>
</dbReference>
<dbReference type="GeneID" id="54461793"/>
<dbReference type="Pfam" id="PF21091">
    <property type="entry name" value="SPT16_C"/>
    <property type="match status" value="1"/>
</dbReference>
<reference evidence="19" key="3">
    <citation type="submission" date="2025-04" db="UniProtKB">
        <authorList>
            <consortium name="RefSeq"/>
        </authorList>
    </citation>
    <scope>IDENTIFICATION</scope>
    <source>
        <strain evidence="19">CBS 304.34</strain>
    </source>
</reference>
<protein>
    <recommendedName>
        <fullName evidence="11">FACT complex subunit</fullName>
    </recommendedName>
</protein>
<evidence type="ECO:0000256" key="9">
    <source>
        <dbReference type="ARBA" id="ARBA00023242"/>
    </source>
</evidence>
<dbReference type="Gene3D" id="2.30.29.210">
    <property type="entry name" value="FACT complex subunit Spt16p/Cdc68p"/>
    <property type="match status" value="1"/>
</dbReference>
<dbReference type="InterPro" id="IPR029148">
    <property type="entry name" value="FACT-SPT16_Nlobe"/>
</dbReference>
<dbReference type="FunFam" id="2.30.29.150:FF:000002">
    <property type="entry name" value="FACT complex subunit SPT16"/>
    <property type="match status" value="1"/>
</dbReference>
<dbReference type="GO" id="GO:0031491">
    <property type="term" value="F:nucleosome binding"/>
    <property type="evidence" value="ECO:0007669"/>
    <property type="project" value="TreeGrafter"/>
</dbReference>
<dbReference type="InterPro" id="IPR040258">
    <property type="entry name" value="Spt16"/>
</dbReference>
<dbReference type="PANTHER" id="PTHR13980">
    <property type="entry name" value="CDC68 RELATED"/>
    <property type="match status" value="1"/>
</dbReference>
<organism evidence="17">
    <name type="scientific">Mytilinidion resinicola</name>
    <dbReference type="NCBI Taxonomy" id="574789"/>
    <lineage>
        <taxon>Eukaryota</taxon>
        <taxon>Fungi</taxon>
        <taxon>Dikarya</taxon>
        <taxon>Ascomycota</taxon>
        <taxon>Pezizomycotina</taxon>
        <taxon>Dothideomycetes</taxon>
        <taxon>Pleosporomycetidae</taxon>
        <taxon>Mytilinidiales</taxon>
        <taxon>Mytilinidiaceae</taxon>
        <taxon>Mytilinidion</taxon>
    </lineage>
</organism>
<reference evidence="17 19" key="1">
    <citation type="journal article" date="2020" name="Stud. Mycol.">
        <title>101 Dothideomycetes genomes: a test case for predicting lifestyles and emergence of pathogens.</title>
        <authorList>
            <person name="Haridas S."/>
            <person name="Albert R."/>
            <person name="Binder M."/>
            <person name="Bloem J."/>
            <person name="Labutti K."/>
            <person name="Salamov A."/>
            <person name="Andreopoulos B."/>
            <person name="Baker S."/>
            <person name="Barry K."/>
            <person name="Bills G."/>
            <person name="Bluhm B."/>
            <person name="Cannon C."/>
            <person name="Castanera R."/>
            <person name="Culley D."/>
            <person name="Daum C."/>
            <person name="Ezra D."/>
            <person name="Gonzalez J."/>
            <person name="Henrissat B."/>
            <person name="Kuo A."/>
            <person name="Liang C."/>
            <person name="Lipzen A."/>
            <person name="Lutzoni F."/>
            <person name="Magnuson J."/>
            <person name="Mondo S."/>
            <person name="Nolan M."/>
            <person name="Ohm R."/>
            <person name="Pangilinan J."/>
            <person name="Park H.-J."/>
            <person name="Ramirez L."/>
            <person name="Alfaro M."/>
            <person name="Sun H."/>
            <person name="Tritt A."/>
            <person name="Yoshinaga Y."/>
            <person name="Zwiers L.-H."/>
            <person name="Turgeon B."/>
            <person name="Goodwin S."/>
            <person name="Spatafora J."/>
            <person name="Crous P."/>
            <person name="Grigoriev I."/>
        </authorList>
    </citation>
    <scope>NUCLEOTIDE SEQUENCE</scope>
    <source>
        <strain evidence="17 19">CBS 304.34</strain>
    </source>
</reference>
<feature type="region of interest" description="Disordered" evidence="13">
    <location>
        <begin position="441"/>
        <end position="496"/>
    </location>
</feature>
<dbReference type="RefSeq" id="XP_033572283.1">
    <property type="nucleotide sequence ID" value="XM_033720900.1"/>
</dbReference>
<dbReference type="FunFam" id="2.30.29.30:FF:000017">
    <property type="entry name" value="FACT complex subunit SPT16"/>
    <property type="match status" value="1"/>
</dbReference>
<keyword evidence="2 11" id="KW-0158">Chromosome</keyword>
<feature type="region of interest" description="Disordered" evidence="13">
    <location>
        <begin position="756"/>
        <end position="776"/>
    </location>
</feature>
<keyword evidence="7 11" id="KW-0804">Transcription</keyword>
<dbReference type="Pfam" id="PF24824">
    <property type="entry name" value="PH_SPT16"/>
    <property type="match status" value="1"/>
</dbReference>
<dbReference type="Gene3D" id="3.40.350.10">
    <property type="entry name" value="Creatinase/prolidase N-terminal domain"/>
    <property type="match status" value="1"/>
</dbReference>
<dbReference type="FunFam" id="2.30.29.210:FF:000001">
    <property type="entry name" value="FACT complex subunit spt16"/>
    <property type="match status" value="1"/>
</dbReference>
<dbReference type="Gene3D" id="2.30.29.150">
    <property type="match status" value="1"/>
</dbReference>
<dbReference type="SMART" id="SM01287">
    <property type="entry name" value="Rtt106"/>
    <property type="match status" value="1"/>
</dbReference>
<name>A0A6A6Y9L7_9PEZI</name>
<evidence type="ECO:0000313" key="19">
    <source>
        <dbReference type="RefSeq" id="XP_033572283.1"/>
    </source>
</evidence>
<dbReference type="FunFam" id="3.40.350.10:FF:000006">
    <property type="entry name" value="FACT complex subunit SPT16"/>
    <property type="match status" value="1"/>
</dbReference>
<feature type="compositionally biased region" description="Acidic residues" evidence="13">
    <location>
        <begin position="935"/>
        <end position="995"/>
    </location>
</feature>
<proteinExistence type="inferred from homology"/>
<keyword evidence="4 11" id="KW-0227">DNA damage</keyword>
<dbReference type="InterPro" id="IPR036005">
    <property type="entry name" value="Creatinase/aminopeptidase-like"/>
</dbReference>
<feature type="region of interest" description="Disordered" evidence="13">
    <location>
        <begin position="935"/>
        <end position="1022"/>
    </location>
</feature>
<accession>A0A6A6Y9L7</accession>
<evidence type="ECO:0000256" key="10">
    <source>
        <dbReference type="ARBA" id="ARBA00025370"/>
    </source>
</evidence>
<dbReference type="InterPro" id="IPR056595">
    <property type="entry name" value="Fact-SPT16_PH"/>
</dbReference>
<dbReference type="GO" id="GO:0035101">
    <property type="term" value="C:FACT complex"/>
    <property type="evidence" value="ECO:0007669"/>
    <property type="project" value="UniProtKB-UniRule"/>
</dbReference>
<dbReference type="InterPro" id="IPR000994">
    <property type="entry name" value="Pept_M24"/>
</dbReference>
<evidence type="ECO:0000256" key="5">
    <source>
        <dbReference type="ARBA" id="ARBA00023015"/>
    </source>
</evidence>
<dbReference type="Gene3D" id="2.30.29.30">
    <property type="entry name" value="Pleckstrin-homology domain (PH domain)/Phosphotyrosine-binding domain (PTB)"/>
    <property type="match status" value="1"/>
</dbReference>
<evidence type="ECO:0000256" key="4">
    <source>
        <dbReference type="ARBA" id="ARBA00022763"/>
    </source>
</evidence>
<evidence type="ECO:0000256" key="6">
    <source>
        <dbReference type="ARBA" id="ARBA00023054"/>
    </source>
</evidence>
<dbReference type="GO" id="GO:0006260">
    <property type="term" value="P:DNA replication"/>
    <property type="evidence" value="ECO:0007669"/>
    <property type="project" value="UniProtKB-KW"/>
</dbReference>
<dbReference type="SMART" id="SM01285">
    <property type="entry name" value="FACT-Spt16_Nlob"/>
    <property type="match status" value="1"/>
</dbReference>
<feature type="domain" description="Histone chaperone RTT106/FACT complex subunit SPT16-like middle" evidence="16">
    <location>
        <begin position="814"/>
        <end position="904"/>
    </location>
</feature>
<evidence type="ECO:0000256" key="13">
    <source>
        <dbReference type="SAM" id="MobiDB-lite"/>
    </source>
</evidence>
<evidence type="ECO:0000256" key="8">
    <source>
        <dbReference type="ARBA" id="ARBA00023204"/>
    </source>
</evidence>
<dbReference type="InterPro" id="IPR011993">
    <property type="entry name" value="PH-like_dom_sf"/>
</dbReference>
<feature type="coiled-coil region" evidence="12">
    <location>
        <begin position="619"/>
        <end position="646"/>
    </location>
</feature>
<feature type="domain" description="FACT complex subunit SPT16 N-terminal lobe" evidence="14">
    <location>
        <begin position="7"/>
        <end position="168"/>
    </location>
</feature>
<dbReference type="GO" id="GO:0034728">
    <property type="term" value="P:nucleosome organization"/>
    <property type="evidence" value="ECO:0007669"/>
    <property type="project" value="UniProtKB-ARBA"/>
</dbReference>
<dbReference type="SMART" id="SM01286">
    <property type="entry name" value="SPT16"/>
    <property type="match status" value="1"/>
</dbReference>
<dbReference type="InterPro" id="IPR013719">
    <property type="entry name" value="RTT106/SPT16-like_middle_dom"/>
</dbReference>
<evidence type="ECO:0000313" key="17">
    <source>
        <dbReference type="EMBL" id="KAF2805319.1"/>
    </source>
</evidence>
<evidence type="ECO:0000256" key="1">
    <source>
        <dbReference type="ARBA" id="ARBA00010779"/>
    </source>
</evidence>
<comment type="subcellular location">
    <subcellularLocation>
        <location evidence="11">Nucleus</location>
    </subcellularLocation>
    <subcellularLocation>
        <location evidence="11">Chromosome</location>
    </subcellularLocation>
</comment>
<evidence type="ECO:0000256" key="7">
    <source>
        <dbReference type="ARBA" id="ARBA00023163"/>
    </source>
</evidence>
<keyword evidence="3 11" id="KW-0235">DNA replication</keyword>
<comment type="subunit">
    <text evidence="11">Component of the FACT complex.</text>
</comment>
<dbReference type="InterPro" id="IPR013953">
    <property type="entry name" value="FACT_SPT16_M"/>
</dbReference>
<evidence type="ECO:0000256" key="2">
    <source>
        <dbReference type="ARBA" id="ARBA00022454"/>
    </source>
</evidence>
<dbReference type="Pfam" id="PF14826">
    <property type="entry name" value="FACT-Spt16_Nlob"/>
    <property type="match status" value="1"/>
</dbReference>